<evidence type="ECO:0000313" key="3">
    <source>
        <dbReference type="Proteomes" id="UP000727490"/>
    </source>
</evidence>
<evidence type="ECO:0000256" key="1">
    <source>
        <dbReference type="SAM" id="Phobius"/>
    </source>
</evidence>
<feature type="transmembrane region" description="Helical" evidence="1">
    <location>
        <begin position="6"/>
        <end position="31"/>
    </location>
</feature>
<feature type="transmembrane region" description="Helical" evidence="1">
    <location>
        <begin position="43"/>
        <end position="60"/>
    </location>
</feature>
<keyword evidence="1" id="KW-1133">Transmembrane helix</keyword>
<keyword evidence="1" id="KW-0812">Transmembrane</keyword>
<protein>
    <submittedName>
        <fullName evidence="2">Uncharacterized protein</fullName>
    </submittedName>
</protein>
<keyword evidence="1" id="KW-0472">Membrane</keyword>
<dbReference type="AlphaFoldDB" id="A0A951ME25"/>
<dbReference type="Proteomes" id="UP000727490">
    <property type="component" value="Unassembled WGS sequence"/>
</dbReference>
<comment type="caution">
    <text evidence="2">The sequence shown here is derived from an EMBL/GenBank/DDBJ whole genome shotgun (WGS) entry which is preliminary data.</text>
</comment>
<reference evidence="2 3" key="1">
    <citation type="journal article" date="2020" name="Syst. Appl. Microbiol.">
        <title>Arthrospiribacter ruber gen. nov., sp. nov., a novel bacterium isolated from Arthrospira cultures.</title>
        <authorList>
            <person name="Waleron M."/>
            <person name="Misztak A."/>
            <person name="Waleron M.M."/>
            <person name="Furmaniak M."/>
            <person name="Mrozik A."/>
            <person name="Waleron K."/>
        </authorList>
    </citation>
    <scope>NUCLEOTIDE SEQUENCE [LARGE SCALE GENOMIC DNA]</scope>
    <source>
        <strain evidence="2 3">DPMB0001</strain>
    </source>
</reference>
<evidence type="ECO:0000313" key="2">
    <source>
        <dbReference type="EMBL" id="MBW3467616.1"/>
    </source>
</evidence>
<accession>A0A951ME25</accession>
<gene>
    <name evidence="2" type="ORF">EGN73_07280</name>
</gene>
<organism evidence="2 3">
    <name type="scientific">Arthrospiribacter ruber</name>
    <dbReference type="NCBI Taxonomy" id="2487934"/>
    <lineage>
        <taxon>Bacteria</taxon>
        <taxon>Pseudomonadati</taxon>
        <taxon>Bacteroidota</taxon>
        <taxon>Cytophagia</taxon>
        <taxon>Cytophagales</taxon>
        <taxon>Cyclobacteriaceae</taxon>
        <taxon>Arthrospiribacter</taxon>
    </lineage>
</organism>
<name>A0A951ME25_9BACT</name>
<sequence>MISAFQIIFMVVFYVSVSKLLLGMIKPVYVLWFLDRCNRKKVLKLYGAIALLSLLFWKISDGF</sequence>
<proteinExistence type="predicted"/>
<keyword evidence="3" id="KW-1185">Reference proteome</keyword>
<dbReference type="EMBL" id="RPHB01000003">
    <property type="protein sequence ID" value="MBW3467616.1"/>
    <property type="molecule type" value="Genomic_DNA"/>
</dbReference>